<keyword evidence="8 10" id="KW-0472">Membrane</keyword>
<dbReference type="PANTHER" id="PTHR45772:SF4">
    <property type="entry name" value="ABC TRANSPORTER ATP-BINDING PROTEIN"/>
    <property type="match status" value="1"/>
</dbReference>
<dbReference type="InterPro" id="IPR003439">
    <property type="entry name" value="ABC_transporter-like_ATP-bd"/>
</dbReference>
<dbReference type="SUPFAM" id="SSF52540">
    <property type="entry name" value="P-loop containing nucleoside triphosphate hydrolases"/>
    <property type="match status" value="1"/>
</dbReference>
<dbReference type="GO" id="GO:0016887">
    <property type="term" value="F:ATP hydrolysis activity"/>
    <property type="evidence" value="ECO:0007669"/>
    <property type="project" value="InterPro"/>
</dbReference>
<evidence type="ECO:0000256" key="1">
    <source>
        <dbReference type="ARBA" id="ARBA00004651"/>
    </source>
</evidence>
<evidence type="ECO:0000313" key="12">
    <source>
        <dbReference type="EMBL" id="BAL56034.1"/>
    </source>
</evidence>
<evidence type="ECO:0000256" key="4">
    <source>
        <dbReference type="ARBA" id="ARBA00022692"/>
    </source>
</evidence>
<dbReference type="CDD" id="cd06581">
    <property type="entry name" value="TM_PBP1_LivM_like"/>
    <property type="match status" value="1"/>
</dbReference>
<dbReference type="GO" id="GO:0005524">
    <property type="term" value="F:ATP binding"/>
    <property type="evidence" value="ECO:0007669"/>
    <property type="project" value="UniProtKB-KW"/>
</dbReference>
<evidence type="ECO:0000256" key="10">
    <source>
        <dbReference type="SAM" id="Phobius"/>
    </source>
</evidence>
<evidence type="ECO:0000259" key="11">
    <source>
        <dbReference type="PROSITE" id="PS50893"/>
    </source>
</evidence>
<feature type="transmembrane region" description="Helical" evidence="10">
    <location>
        <begin position="281"/>
        <end position="299"/>
    </location>
</feature>
<evidence type="ECO:0000256" key="7">
    <source>
        <dbReference type="ARBA" id="ARBA00022989"/>
    </source>
</evidence>
<dbReference type="SMART" id="SM00382">
    <property type="entry name" value="AAA"/>
    <property type="match status" value="1"/>
</dbReference>
<keyword evidence="5" id="KW-0547">Nucleotide-binding</keyword>
<dbReference type="CDD" id="cd03219">
    <property type="entry name" value="ABC_Mj1267_LivG_branched"/>
    <property type="match status" value="1"/>
</dbReference>
<evidence type="ECO:0000256" key="2">
    <source>
        <dbReference type="ARBA" id="ARBA00022448"/>
    </source>
</evidence>
<evidence type="ECO:0000256" key="6">
    <source>
        <dbReference type="ARBA" id="ARBA00022840"/>
    </source>
</evidence>
<feature type="transmembrane region" description="Helical" evidence="10">
    <location>
        <begin position="81"/>
        <end position="101"/>
    </location>
</feature>
<feature type="transmembrane region" description="Helical" evidence="10">
    <location>
        <begin position="156"/>
        <end position="176"/>
    </location>
</feature>
<feature type="transmembrane region" description="Helical" evidence="10">
    <location>
        <begin position="238"/>
        <end position="269"/>
    </location>
</feature>
<dbReference type="GO" id="GO:0005886">
    <property type="term" value="C:plasma membrane"/>
    <property type="evidence" value="ECO:0007669"/>
    <property type="project" value="UniProtKB-SubCell"/>
</dbReference>
<dbReference type="InterPro" id="IPR001851">
    <property type="entry name" value="ABC_transp_permease"/>
</dbReference>
<comment type="subcellular location">
    <subcellularLocation>
        <location evidence="1">Cell membrane</location>
        <topology evidence="1">Multi-pass membrane protein</topology>
    </subcellularLocation>
</comment>
<name>H5SIP8_9ZZZZ</name>
<dbReference type="PANTHER" id="PTHR45772">
    <property type="entry name" value="CONSERVED COMPONENT OF ABC TRANSPORTER FOR NATURAL AMINO ACIDS-RELATED"/>
    <property type="match status" value="1"/>
</dbReference>
<keyword evidence="4 10" id="KW-0812">Transmembrane</keyword>
<dbReference type="Gene3D" id="3.40.50.300">
    <property type="entry name" value="P-loop containing nucleotide triphosphate hydrolases"/>
    <property type="match status" value="1"/>
</dbReference>
<feature type="transmembrane region" description="Helical" evidence="10">
    <location>
        <begin position="29"/>
        <end position="48"/>
    </location>
</feature>
<feature type="transmembrane region" description="Helical" evidence="10">
    <location>
        <begin position="108"/>
        <end position="126"/>
    </location>
</feature>
<evidence type="ECO:0000256" key="8">
    <source>
        <dbReference type="ARBA" id="ARBA00023136"/>
    </source>
</evidence>
<dbReference type="PROSITE" id="PS50893">
    <property type="entry name" value="ABC_TRANSPORTER_2"/>
    <property type="match status" value="1"/>
</dbReference>
<feature type="transmembrane region" description="Helical" evidence="10">
    <location>
        <begin position="206"/>
        <end position="226"/>
    </location>
</feature>
<dbReference type="EMBL" id="AP011736">
    <property type="protein sequence ID" value="BAL56034.1"/>
    <property type="molecule type" value="Genomic_DNA"/>
</dbReference>
<evidence type="ECO:0000256" key="3">
    <source>
        <dbReference type="ARBA" id="ARBA00022475"/>
    </source>
</evidence>
<evidence type="ECO:0000256" key="9">
    <source>
        <dbReference type="SAM" id="MobiDB-lite"/>
    </source>
</evidence>
<evidence type="ECO:0000256" key="5">
    <source>
        <dbReference type="ARBA" id="ARBA00022741"/>
    </source>
</evidence>
<sequence length="631" mass="66445">MPRPGSAFWFWLVLGGGVAASFLLPNYTLYLLSLAGVWAIAALGLNLLTGYSGQISIGHAGFVAIGAYTSALLTLKVGFPFGAALPVAGGVSALIGLGLGLPALRLRGPYLAIATLGFVVAVEQVLDKWIGVTGGFQGLKVPRPTLGPVEVADDRGLYALTLLLTALMTWLAVNLVRSALGRAFIALRDNEVAAQAAGISLTRFKVLAFALSAFYGGIAGGLYAHLVGFISPPDFNLAVSIFLVSVIVVGGLASISGTLVGAVFLTLFFQRLSGWRDLRSVIYGLGLISVVIFLPGGLWRGGQRVYSLGGRIHPGGRARDSALEPQLSNLPPAPLSPVDEGTEVGREAPVAHGLSRSNALKGAHDFMLMVKDVSIAFGGLQALNRVSFSLSAGEIVGLIGPNGAGKTTVLNCLSRFLSPDAGAMWFEGIDLRGQRAHQVVRLGIARTFQQVELFASLSVLDNVLVGLHAATSAGRSLTSLPPVLSAALCLPSMRQEERRMRAQAMEVLTFVGLADVAGWLAHALPFGVRKRVELARALVARPKLLLLDEPAAGLNPSESAALSDLLRRIRDRYGCALLLVEHDMSLVMGVCERIIVLDFGEVIAEGSPAEVQNHPAVIQAYLGTRNYAEAD</sequence>
<feature type="domain" description="ABC transporter" evidence="11">
    <location>
        <begin position="368"/>
        <end position="624"/>
    </location>
</feature>
<keyword evidence="3" id="KW-1003">Cell membrane</keyword>
<keyword evidence="2" id="KW-0813">Transport</keyword>
<dbReference type="Pfam" id="PF02653">
    <property type="entry name" value="BPD_transp_2"/>
    <property type="match status" value="1"/>
</dbReference>
<dbReference type="InterPro" id="IPR051120">
    <property type="entry name" value="ABC_AA/LPS_Transport"/>
</dbReference>
<protein>
    <submittedName>
        <fullName evidence="12">Hypothetical conserved protein</fullName>
    </submittedName>
</protein>
<feature type="transmembrane region" description="Helical" evidence="10">
    <location>
        <begin position="55"/>
        <end position="75"/>
    </location>
</feature>
<dbReference type="FunFam" id="3.40.50.300:FF:000421">
    <property type="entry name" value="Branched-chain amino acid ABC transporter ATP-binding protein"/>
    <property type="match status" value="1"/>
</dbReference>
<dbReference type="Pfam" id="PF00005">
    <property type="entry name" value="ABC_tran"/>
    <property type="match status" value="1"/>
</dbReference>
<dbReference type="Pfam" id="PF12399">
    <property type="entry name" value="BCA_ABC_TP_C"/>
    <property type="match status" value="1"/>
</dbReference>
<dbReference type="InterPro" id="IPR027417">
    <property type="entry name" value="P-loop_NTPase"/>
</dbReference>
<accession>H5SIP8</accession>
<keyword evidence="7 10" id="KW-1133">Transmembrane helix</keyword>
<gene>
    <name evidence="12" type="ORF">HGMM_F34B05C08</name>
</gene>
<dbReference type="InterPro" id="IPR003593">
    <property type="entry name" value="AAA+_ATPase"/>
</dbReference>
<feature type="region of interest" description="Disordered" evidence="9">
    <location>
        <begin position="323"/>
        <end position="342"/>
    </location>
</feature>
<keyword evidence="6" id="KW-0067">ATP-binding</keyword>
<dbReference type="InterPro" id="IPR032823">
    <property type="entry name" value="BCA_ABC_TP_C"/>
</dbReference>
<proteinExistence type="predicted"/>
<dbReference type="AlphaFoldDB" id="H5SIP8"/>
<dbReference type="InterPro" id="IPR043428">
    <property type="entry name" value="LivM-like"/>
</dbReference>
<reference evidence="12" key="2">
    <citation type="journal article" date="2012" name="PLoS ONE">
        <title>A Deeply Branching Thermophilic Bacterium with an Ancient Acetyl-CoA Pathway Dominates a Subsurface Ecosystem.</title>
        <authorList>
            <person name="Takami H."/>
            <person name="Noguchi H."/>
            <person name="Takaki Y."/>
            <person name="Uchiyama I."/>
            <person name="Toyoda A."/>
            <person name="Nishi S."/>
            <person name="Chee G.-J."/>
            <person name="Arai W."/>
            <person name="Nunoura T."/>
            <person name="Itoh T."/>
            <person name="Hattori M."/>
            <person name="Takai K."/>
        </authorList>
    </citation>
    <scope>NUCLEOTIDE SEQUENCE</scope>
</reference>
<reference evidence="12" key="1">
    <citation type="journal article" date="2005" name="Environ. Microbiol.">
        <title>Genetic and functional properties of uncultivated thermophilic crenarchaeotes from a subsurface gold mine as revealed by analysis of genome fragments.</title>
        <authorList>
            <person name="Nunoura T."/>
            <person name="Hirayama H."/>
            <person name="Takami H."/>
            <person name="Oida H."/>
            <person name="Nishi S."/>
            <person name="Shimamura S."/>
            <person name="Suzuki Y."/>
            <person name="Inagaki F."/>
            <person name="Takai K."/>
            <person name="Nealson K.H."/>
            <person name="Horikoshi K."/>
        </authorList>
    </citation>
    <scope>NUCLEOTIDE SEQUENCE</scope>
</reference>
<dbReference type="GO" id="GO:0015658">
    <property type="term" value="F:branched-chain amino acid transmembrane transporter activity"/>
    <property type="evidence" value="ECO:0007669"/>
    <property type="project" value="InterPro"/>
</dbReference>
<organism evidence="12">
    <name type="scientific">uncultured prokaryote</name>
    <dbReference type="NCBI Taxonomy" id="198431"/>
    <lineage>
        <taxon>unclassified sequences</taxon>
        <taxon>environmental samples</taxon>
    </lineage>
</organism>